<reference evidence="2" key="2">
    <citation type="submission" date="2025-09" db="UniProtKB">
        <authorList>
            <consortium name="Ensembl"/>
        </authorList>
    </citation>
    <scope>IDENTIFICATION</scope>
</reference>
<feature type="transmembrane region" description="Helical" evidence="1">
    <location>
        <begin position="17"/>
        <end position="37"/>
    </location>
</feature>
<proteinExistence type="predicted"/>
<dbReference type="Proteomes" id="UP000472262">
    <property type="component" value="Unassembled WGS sequence"/>
</dbReference>
<reference evidence="2" key="1">
    <citation type="submission" date="2025-08" db="UniProtKB">
        <authorList>
            <consortium name="Ensembl"/>
        </authorList>
    </citation>
    <scope>IDENTIFICATION</scope>
</reference>
<evidence type="ECO:0000256" key="1">
    <source>
        <dbReference type="SAM" id="Phobius"/>
    </source>
</evidence>
<sequence>LVKQVISGSDTKSRHPCVFVLLPLYVATVLGAGFIFLQEREANDIEDQFTPVNGPAKLERAIVLENFPQSEEFSQLRLASDGTYASLIITGLNGKNILTEEIMNPTHVHLISCLVIICCNYFFTVLQHNPYKISILQVNFIMYT</sequence>
<evidence type="ECO:0000313" key="3">
    <source>
        <dbReference type="Proteomes" id="UP000472262"/>
    </source>
</evidence>
<dbReference type="PANTHER" id="PTHR10796">
    <property type="entry name" value="PATCHED-RELATED"/>
    <property type="match status" value="1"/>
</dbReference>
<keyword evidence="1" id="KW-0472">Membrane</keyword>
<name>A0A672KTT2_SINGR</name>
<keyword evidence="1" id="KW-0812">Transmembrane</keyword>
<protein>
    <submittedName>
        <fullName evidence="2">Uncharacterized protein</fullName>
    </submittedName>
</protein>
<dbReference type="PANTHER" id="PTHR10796:SF60">
    <property type="entry name" value="PATCHED DOMAIN-CONTAINING PROTEIN 3"/>
    <property type="match status" value="1"/>
</dbReference>
<dbReference type="InterPro" id="IPR051697">
    <property type="entry name" value="Patched_domain-protein"/>
</dbReference>
<accession>A0A672KTT2</accession>
<keyword evidence="3" id="KW-1185">Reference proteome</keyword>
<dbReference type="GO" id="GO:0016020">
    <property type="term" value="C:membrane"/>
    <property type="evidence" value="ECO:0007669"/>
    <property type="project" value="TreeGrafter"/>
</dbReference>
<dbReference type="AlphaFoldDB" id="A0A672KTT2"/>
<organism evidence="2 3">
    <name type="scientific">Sinocyclocheilus grahami</name>
    <name type="common">Dianchi golden-line fish</name>
    <name type="synonym">Barbus grahami</name>
    <dbReference type="NCBI Taxonomy" id="75366"/>
    <lineage>
        <taxon>Eukaryota</taxon>
        <taxon>Metazoa</taxon>
        <taxon>Chordata</taxon>
        <taxon>Craniata</taxon>
        <taxon>Vertebrata</taxon>
        <taxon>Euteleostomi</taxon>
        <taxon>Actinopterygii</taxon>
        <taxon>Neopterygii</taxon>
        <taxon>Teleostei</taxon>
        <taxon>Ostariophysi</taxon>
        <taxon>Cypriniformes</taxon>
        <taxon>Cyprinidae</taxon>
        <taxon>Cyprininae</taxon>
        <taxon>Sinocyclocheilus</taxon>
    </lineage>
</organism>
<dbReference type="Ensembl" id="ENSSGRT00000016413.1">
    <property type="protein sequence ID" value="ENSSGRP00000015179.1"/>
    <property type="gene ID" value="ENSSGRG00000009424.1"/>
</dbReference>
<keyword evidence="1" id="KW-1133">Transmembrane helix</keyword>
<evidence type="ECO:0000313" key="2">
    <source>
        <dbReference type="Ensembl" id="ENSSGRP00000015179.1"/>
    </source>
</evidence>
<dbReference type="InParanoid" id="A0A672KTT2"/>
<feature type="transmembrane region" description="Helical" evidence="1">
    <location>
        <begin position="108"/>
        <end position="126"/>
    </location>
</feature>